<name>A0AA39ZQZ5_9PEZI</name>
<dbReference type="EMBL" id="JAUIRO010000009">
    <property type="protein sequence ID" value="KAK0701934.1"/>
    <property type="molecule type" value="Genomic_DNA"/>
</dbReference>
<dbReference type="GO" id="GO:0009116">
    <property type="term" value="P:nucleoside metabolic process"/>
    <property type="evidence" value="ECO:0007669"/>
    <property type="project" value="InterPro"/>
</dbReference>
<dbReference type="GO" id="GO:0003824">
    <property type="term" value="F:catalytic activity"/>
    <property type="evidence" value="ECO:0007669"/>
    <property type="project" value="InterPro"/>
</dbReference>
<feature type="region of interest" description="Disordered" evidence="1">
    <location>
        <begin position="319"/>
        <end position="359"/>
    </location>
</feature>
<dbReference type="InterPro" id="IPR000845">
    <property type="entry name" value="Nucleoside_phosphorylase_d"/>
</dbReference>
<dbReference type="InterPro" id="IPR053137">
    <property type="entry name" value="NLR-like"/>
</dbReference>
<evidence type="ECO:0000313" key="4">
    <source>
        <dbReference type="Proteomes" id="UP001172101"/>
    </source>
</evidence>
<evidence type="ECO:0000256" key="1">
    <source>
        <dbReference type="SAM" id="MobiDB-lite"/>
    </source>
</evidence>
<feature type="compositionally biased region" description="Low complexity" evidence="1">
    <location>
        <begin position="319"/>
        <end position="343"/>
    </location>
</feature>
<comment type="caution">
    <text evidence="3">The sequence shown here is derived from an EMBL/GenBank/DDBJ whole genome shotgun (WGS) entry which is preliminary data.</text>
</comment>
<dbReference type="AlphaFoldDB" id="A0AA39ZQZ5"/>
<accession>A0AA39ZQZ5</accession>
<evidence type="ECO:0000259" key="2">
    <source>
        <dbReference type="Pfam" id="PF01048"/>
    </source>
</evidence>
<dbReference type="GeneID" id="85318819"/>
<dbReference type="PANTHER" id="PTHR46082">
    <property type="entry name" value="ATP/GTP-BINDING PROTEIN-RELATED"/>
    <property type="match status" value="1"/>
</dbReference>
<protein>
    <submittedName>
        <fullName evidence="3">Nucleoside phosphorylase domain-containing protein</fullName>
    </submittedName>
</protein>
<dbReference type="InterPro" id="IPR035994">
    <property type="entry name" value="Nucleoside_phosphorylase_sf"/>
</dbReference>
<organism evidence="3 4">
    <name type="scientific">Lasiosphaeria miniovina</name>
    <dbReference type="NCBI Taxonomy" id="1954250"/>
    <lineage>
        <taxon>Eukaryota</taxon>
        <taxon>Fungi</taxon>
        <taxon>Dikarya</taxon>
        <taxon>Ascomycota</taxon>
        <taxon>Pezizomycotina</taxon>
        <taxon>Sordariomycetes</taxon>
        <taxon>Sordariomycetidae</taxon>
        <taxon>Sordariales</taxon>
        <taxon>Lasiosphaeriaceae</taxon>
        <taxon>Lasiosphaeria</taxon>
    </lineage>
</organism>
<sequence length="359" mass="38616">MTMNSRRTLSRQDYTVGWICALPTEMAASEAMLDEVHNPVAQDSFDHNSYTMGRIRGHNVVMMCLLAGGTGTVSAARAATRMTNSFRSLRFGLMVGIGGGVPSREKDIRLGDVVVSHPDARSGGVLQYDFGKTVQEGRFVQTGTLDKPPEALRAALARLQAKHIRQDPGFVQYLVDIAANHPKMAAGFAHPGADNDVLYDGPYDHPEGHGTCVACDPGRKVSRAPRGSADPVIHLGLIASGNQVMRHGATRDRLRREMGIDCFEMEAAGLMDGFPCLVIRGICDYADSHKNKGWQPYAAATAAAYAKELLDTVSRDAVTDTPVAPDTTPVAPDTTPVTPETTAGPRSCPGEEPCPLFRR</sequence>
<feature type="domain" description="Nucleoside phosphorylase" evidence="2">
    <location>
        <begin position="16"/>
        <end position="306"/>
    </location>
</feature>
<dbReference type="PANTHER" id="PTHR46082:SF11">
    <property type="entry name" value="AAA+ ATPASE DOMAIN-CONTAINING PROTEIN-RELATED"/>
    <property type="match status" value="1"/>
</dbReference>
<dbReference type="SUPFAM" id="SSF53167">
    <property type="entry name" value="Purine and uridine phosphorylases"/>
    <property type="match status" value="1"/>
</dbReference>
<dbReference type="RefSeq" id="XP_060289598.1">
    <property type="nucleotide sequence ID" value="XM_060435549.1"/>
</dbReference>
<proteinExistence type="predicted"/>
<dbReference type="Gene3D" id="3.40.50.1580">
    <property type="entry name" value="Nucleoside phosphorylase domain"/>
    <property type="match status" value="1"/>
</dbReference>
<gene>
    <name evidence="3" type="ORF">B0T26DRAFT_536847</name>
</gene>
<dbReference type="Pfam" id="PF01048">
    <property type="entry name" value="PNP_UDP_1"/>
    <property type="match status" value="1"/>
</dbReference>
<evidence type="ECO:0000313" key="3">
    <source>
        <dbReference type="EMBL" id="KAK0701934.1"/>
    </source>
</evidence>
<dbReference type="Proteomes" id="UP001172101">
    <property type="component" value="Unassembled WGS sequence"/>
</dbReference>
<keyword evidence="4" id="KW-1185">Reference proteome</keyword>
<reference evidence="3" key="1">
    <citation type="submission" date="2023-06" db="EMBL/GenBank/DDBJ databases">
        <title>Genome-scale phylogeny and comparative genomics of the fungal order Sordariales.</title>
        <authorList>
            <consortium name="Lawrence Berkeley National Laboratory"/>
            <person name="Hensen N."/>
            <person name="Bonometti L."/>
            <person name="Westerberg I."/>
            <person name="Brannstrom I.O."/>
            <person name="Guillou S."/>
            <person name="Cros-Aarteil S."/>
            <person name="Calhoun S."/>
            <person name="Haridas S."/>
            <person name="Kuo A."/>
            <person name="Mondo S."/>
            <person name="Pangilinan J."/>
            <person name="Riley R."/>
            <person name="LaButti K."/>
            <person name="Andreopoulos B."/>
            <person name="Lipzen A."/>
            <person name="Chen C."/>
            <person name="Yanf M."/>
            <person name="Daum C."/>
            <person name="Ng V."/>
            <person name="Clum A."/>
            <person name="Steindorff A."/>
            <person name="Ohm R."/>
            <person name="Martin F."/>
            <person name="Silar P."/>
            <person name="Natvig D."/>
            <person name="Lalanne C."/>
            <person name="Gautier V."/>
            <person name="Ament-velasquez S.L."/>
            <person name="Kruys A."/>
            <person name="Hutchinson M.I."/>
            <person name="Powell A.J."/>
            <person name="Barry K."/>
            <person name="Miller A.N."/>
            <person name="Grigoriev I.V."/>
            <person name="Debuchy R."/>
            <person name="Gladieux P."/>
            <person name="Thoren M.H."/>
            <person name="Johannesson H."/>
        </authorList>
    </citation>
    <scope>NUCLEOTIDE SEQUENCE</scope>
    <source>
        <strain evidence="3">SMH2392-1A</strain>
    </source>
</reference>